<evidence type="ECO:0000313" key="2">
    <source>
        <dbReference type="Proteomes" id="UP000034893"/>
    </source>
</evidence>
<name>A0A0G0LFJ7_9BACT</name>
<dbReference type="EMBL" id="LBVP01000007">
    <property type="protein sequence ID" value="KKQ89847.1"/>
    <property type="molecule type" value="Genomic_DNA"/>
</dbReference>
<evidence type="ECO:0000313" key="1">
    <source>
        <dbReference type="EMBL" id="KKQ89847.1"/>
    </source>
</evidence>
<reference evidence="1 2" key="1">
    <citation type="journal article" date="2015" name="Nature">
        <title>rRNA introns, odd ribosomes, and small enigmatic genomes across a large radiation of phyla.</title>
        <authorList>
            <person name="Brown C.T."/>
            <person name="Hug L.A."/>
            <person name="Thomas B.C."/>
            <person name="Sharon I."/>
            <person name="Castelle C.J."/>
            <person name="Singh A."/>
            <person name="Wilkins M.J."/>
            <person name="Williams K.H."/>
            <person name="Banfield J.F."/>
        </authorList>
    </citation>
    <scope>NUCLEOTIDE SEQUENCE [LARGE SCALE GENOMIC DNA]</scope>
</reference>
<accession>A0A0G0LFJ7</accession>
<sequence length="120" mass="12031">MGIGLNPSAAYLQVKDNNVISAIFGQTANRQLAVYSGSSVYPGIGLYGGSFGLVFTGPSDAHLGATGGTGSTLKVNMLNGQVFMGGTDAAGSPTLFVDGDEVGIDTIAPGYKLDVQGGQV</sequence>
<organism evidence="1 2">
    <name type="scientific">Candidatus Curtissbacteria bacterium GW2011_GWC2_38_9</name>
    <dbReference type="NCBI Taxonomy" id="1618414"/>
    <lineage>
        <taxon>Bacteria</taxon>
        <taxon>Candidatus Curtissiibacteriota</taxon>
    </lineage>
</organism>
<dbReference type="Proteomes" id="UP000034893">
    <property type="component" value="Unassembled WGS sequence"/>
</dbReference>
<comment type="caution">
    <text evidence="1">The sequence shown here is derived from an EMBL/GenBank/DDBJ whole genome shotgun (WGS) entry which is preliminary data.</text>
</comment>
<gene>
    <name evidence="1" type="ORF">UT12_C0007G0044</name>
</gene>
<feature type="non-terminal residue" evidence="1">
    <location>
        <position position="120"/>
    </location>
</feature>
<proteinExistence type="predicted"/>
<dbReference type="AlphaFoldDB" id="A0A0G0LFJ7"/>
<protein>
    <submittedName>
        <fullName evidence="1">Uncharacterized protein</fullName>
    </submittedName>
</protein>